<accession>A0A0H4TKP4</accession>
<dbReference type="EMBL" id="KT006950">
    <property type="protein sequence ID" value="AKQ01079.1"/>
    <property type="molecule type" value="Genomic_DNA"/>
</dbReference>
<feature type="coiled-coil region" evidence="3">
    <location>
        <begin position="91"/>
        <end position="129"/>
    </location>
</feature>
<reference evidence="4" key="1">
    <citation type="journal article" date="2015" name="ISME J.">
        <title>Aquifer environment selects for microbial species cohorts in sediment and groundwater.</title>
        <authorList>
            <person name="Hug L.A."/>
            <person name="Thomas B.C."/>
            <person name="Brown C.T."/>
            <person name="Frischkorn K.R."/>
            <person name="Williams K.H."/>
            <person name="Tringe S.G."/>
            <person name="Banfield J.F."/>
        </authorList>
    </citation>
    <scope>NUCLEOTIDE SEQUENCE</scope>
</reference>
<dbReference type="InterPro" id="IPR004127">
    <property type="entry name" value="Prefoldin_subunit_alpha"/>
</dbReference>
<sequence length="134" mass="15197">MENNGKNAEKELMIKFSMFEQQIRQIQQQLEVLERNILEMNSLNFGLDEFKGAKGKDVLAQVGKNIFVKTKLAAEDLIVDIGNGNFVKKNIDDTKKLIGEQTKKLEKIRDELNSALESINQEMTSLILNAQGNK</sequence>
<evidence type="ECO:0000313" key="4">
    <source>
        <dbReference type="EMBL" id="AKQ01079.1"/>
    </source>
</evidence>
<dbReference type="GO" id="GO:0006457">
    <property type="term" value="P:protein folding"/>
    <property type="evidence" value="ECO:0007669"/>
    <property type="project" value="UniProtKB-UniRule"/>
</dbReference>
<evidence type="ECO:0000256" key="2">
    <source>
        <dbReference type="NCBIfam" id="TIGR00293"/>
    </source>
</evidence>
<feature type="coiled-coil region" evidence="3">
    <location>
        <begin position="16"/>
        <end position="43"/>
    </location>
</feature>
<organism evidence="4">
    <name type="scientific">uncultured archaeon Rifle_16ft_4_minimus_1461</name>
    <dbReference type="NCBI Taxonomy" id="1665151"/>
    <lineage>
        <taxon>Archaea</taxon>
        <taxon>environmental samples</taxon>
    </lineage>
</organism>
<dbReference type="Pfam" id="PF02996">
    <property type="entry name" value="Prefoldin"/>
    <property type="match status" value="1"/>
</dbReference>
<dbReference type="Gene3D" id="1.10.287.370">
    <property type="match status" value="1"/>
</dbReference>
<evidence type="ECO:0000256" key="3">
    <source>
        <dbReference type="SAM" id="Coils"/>
    </source>
</evidence>
<proteinExistence type="predicted"/>
<dbReference type="InterPro" id="IPR009053">
    <property type="entry name" value="Prefoldin"/>
</dbReference>
<dbReference type="NCBIfam" id="TIGR00293">
    <property type="entry name" value="prefoldin subunit alpha"/>
    <property type="match status" value="1"/>
</dbReference>
<name>A0A0H4TKP4_9ARCH</name>
<protein>
    <recommendedName>
        <fullName evidence="2">Prefoldin subunit alpha</fullName>
    </recommendedName>
</protein>
<evidence type="ECO:0000256" key="1">
    <source>
        <dbReference type="ARBA" id="ARBA00023186"/>
    </source>
</evidence>
<dbReference type="AlphaFoldDB" id="A0A0H4TKP4"/>
<keyword evidence="1" id="KW-0143">Chaperone</keyword>
<dbReference type="SUPFAM" id="SSF46579">
    <property type="entry name" value="Prefoldin"/>
    <property type="match status" value="1"/>
</dbReference>
<keyword evidence="3" id="KW-0175">Coiled coil</keyword>